<feature type="region of interest" description="Disordered" evidence="1">
    <location>
        <begin position="15"/>
        <end position="34"/>
    </location>
</feature>
<keyword evidence="3" id="KW-1185">Reference proteome</keyword>
<dbReference type="AlphaFoldDB" id="A0A0V0SPB4"/>
<evidence type="ECO:0000256" key="1">
    <source>
        <dbReference type="SAM" id="MobiDB-lite"/>
    </source>
</evidence>
<dbReference type="EMBL" id="JYDJ01004349">
    <property type="protein sequence ID" value="KRX28586.1"/>
    <property type="molecule type" value="Genomic_DNA"/>
</dbReference>
<proteinExistence type="predicted"/>
<protein>
    <submittedName>
        <fullName evidence="2">Uncharacterized protein</fullName>
    </submittedName>
</protein>
<dbReference type="Proteomes" id="UP000055048">
    <property type="component" value="Unassembled WGS sequence"/>
</dbReference>
<name>A0A0V0SPB4_9BILA</name>
<evidence type="ECO:0000313" key="2">
    <source>
        <dbReference type="EMBL" id="KRX28586.1"/>
    </source>
</evidence>
<reference evidence="2 3" key="1">
    <citation type="submission" date="2015-01" db="EMBL/GenBank/DDBJ databases">
        <title>Evolution of Trichinella species and genotypes.</title>
        <authorList>
            <person name="Korhonen P.K."/>
            <person name="Edoardo P."/>
            <person name="Giuseppe L.R."/>
            <person name="Gasser R.B."/>
        </authorList>
    </citation>
    <scope>NUCLEOTIDE SEQUENCE [LARGE SCALE GENOMIC DNA]</scope>
    <source>
        <strain evidence="2">ISS417</strain>
    </source>
</reference>
<feature type="non-terminal residue" evidence="2">
    <location>
        <position position="34"/>
    </location>
</feature>
<sequence>MHQSILAHRQIAMNASIIRRKEQTSPPGRAARYN</sequence>
<evidence type="ECO:0000313" key="3">
    <source>
        <dbReference type="Proteomes" id="UP000055048"/>
    </source>
</evidence>
<comment type="caution">
    <text evidence="2">The sequence shown here is derived from an EMBL/GenBank/DDBJ whole genome shotgun (WGS) entry which is preliminary data.</text>
</comment>
<gene>
    <name evidence="2" type="ORF">T05_2106</name>
</gene>
<organism evidence="2 3">
    <name type="scientific">Trichinella murrelli</name>
    <dbReference type="NCBI Taxonomy" id="144512"/>
    <lineage>
        <taxon>Eukaryota</taxon>
        <taxon>Metazoa</taxon>
        <taxon>Ecdysozoa</taxon>
        <taxon>Nematoda</taxon>
        <taxon>Enoplea</taxon>
        <taxon>Dorylaimia</taxon>
        <taxon>Trichinellida</taxon>
        <taxon>Trichinellidae</taxon>
        <taxon>Trichinella</taxon>
    </lineage>
</organism>
<accession>A0A0V0SPB4</accession>